<dbReference type="eggNOG" id="ENOG502ZCMN">
    <property type="taxonomic scope" value="Bacteria"/>
</dbReference>
<evidence type="ECO:0000256" key="1">
    <source>
        <dbReference type="SAM" id="MobiDB-lite"/>
    </source>
</evidence>
<dbReference type="Proteomes" id="UP000010816">
    <property type="component" value="Chromosome"/>
</dbReference>
<organism evidence="2 3">
    <name type="scientific">Thioflavicoccus mobilis 8321</name>
    <dbReference type="NCBI Taxonomy" id="765912"/>
    <lineage>
        <taxon>Bacteria</taxon>
        <taxon>Pseudomonadati</taxon>
        <taxon>Pseudomonadota</taxon>
        <taxon>Gammaproteobacteria</taxon>
        <taxon>Chromatiales</taxon>
        <taxon>Chromatiaceae</taxon>
        <taxon>Thioflavicoccus</taxon>
    </lineage>
</organism>
<reference evidence="2 3" key="1">
    <citation type="submission" date="2011-09" db="EMBL/GenBank/DDBJ databases">
        <title>Complete sequence of chromosome of Thioflavicoccus mobilis 8321.</title>
        <authorList>
            <consortium name="US DOE Joint Genome Institute"/>
            <person name="Lucas S."/>
            <person name="Han J."/>
            <person name="Lapidus A."/>
            <person name="Cheng J.-F."/>
            <person name="Goodwin L."/>
            <person name="Pitluck S."/>
            <person name="Peters L."/>
            <person name="Ovchinnikova G."/>
            <person name="Lu M."/>
            <person name="Detter J.C."/>
            <person name="Han C."/>
            <person name="Tapia R."/>
            <person name="Land M."/>
            <person name="Hauser L."/>
            <person name="Kyrpides N."/>
            <person name="Ivanova N."/>
            <person name="Pagani I."/>
            <person name="Vogl K."/>
            <person name="Liu Z."/>
            <person name="Imhoff J."/>
            <person name="Thiel V."/>
            <person name="Frigaard N.-U."/>
            <person name="Bryant D."/>
            <person name="Woyke T."/>
        </authorList>
    </citation>
    <scope>NUCLEOTIDE SEQUENCE [LARGE SCALE GENOMIC DNA]</scope>
    <source>
        <strain evidence="2 3">8321</strain>
    </source>
</reference>
<evidence type="ECO:0008006" key="4">
    <source>
        <dbReference type="Google" id="ProtNLM"/>
    </source>
</evidence>
<evidence type="ECO:0000313" key="2">
    <source>
        <dbReference type="EMBL" id="AGA90204.1"/>
    </source>
</evidence>
<accession>L0GY22</accession>
<protein>
    <recommendedName>
        <fullName evidence="4">Lipoprotein</fullName>
    </recommendedName>
</protein>
<dbReference type="HOGENOM" id="CLU_608239_0_0_6"/>
<dbReference type="EMBL" id="CP003051">
    <property type="protein sequence ID" value="AGA90204.1"/>
    <property type="molecule type" value="Genomic_DNA"/>
</dbReference>
<dbReference type="KEGG" id="tmb:Thimo_1410"/>
<dbReference type="PROSITE" id="PS51257">
    <property type="entry name" value="PROKAR_LIPOPROTEIN"/>
    <property type="match status" value="1"/>
</dbReference>
<dbReference type="RefSeq" id="WP_015280348.1">
    <property type="nucleotide sequence ID" value="NC_019940.1"/>
</dbReference>
<gene>
    <name evidence="2" type="ORF">Thimo_1410</name>
</gene>
<evidence type="ECO:0000313" key="3">
    <source>
        <dbReference type="Proteomes" id="UP000010816"/>
    </source>
</evidence>
<dbReference type="STRING" id="765912.Thimo_1410"/>
<feature type="region of interest" description="Disordered" evidence="1">
    <location>
        <begin position="417"/>
        <end position="450"/>
    </location>
</feature>
<dbReference type="AlphaFoldDB" id="L0GY22"/>
<dbReference type="OrthoDB" id="5766503at2"/>
<sequence>MRSKPHHQRANLDIPRFLVVAALLVATPVLMGGCASGALQESSGVGLSTSTTPRWHVIEQGATGRGGVVDVTQGPPDGEASTVEGFVAARCRSAPAGSEAERLRALVADLYAAGVDPAIATEALITNRCDVLASVVREMVSQGGPEVVDPVADRALALSGPEMEPVIAAAALVGLEEPAGEADPSQWHQTYGMAYFSTRAGEAPLDIAGEAGALYREAMPGYGIYTFLLQGDPGALPGGDRSRYEELLRVIDSYVLAPDDPTDVASFSSHAFLVAVEPRRTDARVGVDPGTPASDELAAAMRSDFAAYLGAGDHQALARALRGDAGPFLVSSLEPRLVPVGGDGPRLLVDLSDVGVEYLYAVVDAYDRPIAEGPQDTAEGFAAIARRLKAVFPSRTGRGLVAAPHDWVTLLESGTTSNQAGARGLTKESAATEVAAPPPVPWPAGAVVSS</sequence>
<proteinExistence type="predicted"/>
<name>L0GY22_9GAMM</name>
<keyword evidence="3" id="KW-1185">Reference proteome</keyword>